<dbReference type="GO" id="GO:0032259">
    <property type="term" value="P:methylation"/>
    <property type="evidence" value="ECO:0007669"/>
    <property type="project" value="UniProtKB-KW"/>
</dbReference>
<accession>A0A182D4D7</accession>
<dbReference type="Pfam" id="PF05711">
    <property type="entry name" value="TylF"/>
    <property type="match status" value="1"/>
</dbReference>
<dbReference type="GO" id="GO:0008168">
    <property type="term" value="F:methyltransferase activity"/>
    <property type="evidence" value="ECO:0007669"/>
    <property type="project" value="UniProtKB-KW"/>
</dbReference>
<reference evidence="1" key="1">
    <citation type="journal article" date="2015" name="Genome Announc.">
        <title>Complete Genome Sequence of the Bacteriochlorophyll b-Producing Photosynthetic Bacterium Blastochloris viridis.</title>
        <authorList>
            <person name="Tsukatani Y."/>
            <person name="Hirose Y."/>
            <person name="Harada J."/>
            <person name="Misawa N."/>
            <person name="Mori K."/>
            <person name="Inoue K."/>
            <person name="Tamiaki H."/>
        </authorList>
    </citation>
    <scope>NUCLEOTIDE SEQUENCE [LARGE SCALE GENOMIC DNA]</scope>
    <source>
        <strain evidence="1">DSM 133</strain>
    </source>
</reference>
<dbReference type="PANTHER" id="PTHR40036">
    <property type="entry name" value="MACROCIN O-METHYLTRANSFERASE"/>
    <property type="match status" value="1"/>
</dbReference>
<dbReference type="Gene3D" id="3.40.50.150">
    <property type="entry name" value="Vaccinia Virus protein VP39"/>
    <property type="match status" value="1"/>
</dbReference>
<dbReference type="InterPro" id="IPR008884">
    <property type="entry name" value="TylF_MeTrfase"/>
</dbReference>
<dbReference type="AlphaFoldDB" id="A0A182D4D7"/>
<organism evidence="1">
    <name type="scientific">Blastochloris viridis</name>
    <name type="common">Rhodopseudomonas viridis</name>
    <dbReference type="NCBI Taxonomy" id="1079"/>
    <lineage>
        <taxon>Bacteria</taxon>
        <taxon>Pseudomonadati</taxon>
        <taxon>Pseudomonadota</taxon>
        <taxon>Alphaproteobacteria</taxon>
        <taxon>Hyphomicrobiales</taxon>
        <taxon>Blastochloridaceae</taxon>
        <taxon>Blastochloris</taxon>
    </lineage>
</organism>
<keyword evidence="1" id="KW-0808">Transferase</keyword>
<gene>
    <name evidence="1" type="ORF">BV133_2767</name>
</gene>
<proteinExistence type="predicted"/>
<name>A0A182D4D7_BLAVI</name>
<protein>
    <submittedName>
        <fullName evidence="1">Methyltransferase</fullName>
    </submittedName>
</protein>
<sequence length="249" mass="27838">MPLIKSLGGFAKRLDKNLSNDRIGYHVVRDHYGASARKLLPLPDLPEFGALANDALRTGRCLLYYDRLFTLYNALKNVKRRSREKVGIVEVGVFKGGTSYFLARAISELALEATLHACDTFKGHDKVDVRSDYDRHLPSWFADASADAVKQLLAPFPYANVHVGRVQETFDQLPKRIGLVHLDVDLYEPTLFCLRHFMPNMVPGGLIVVDDYGAKSCPGVVRAINDFLDEFERVNVVPLDTGQCVLVFG</sequence>
<dbReference type="PANTHER" id="PTHR40036:SF1">
    <property type="entry name" value="MACROCIN O-METHYLTRANSFERASE"/>
    <property type="match status" value="1"/>
</dbReference>
<evidence type="ECO:0000313" key="1">
    <source>
        <dbReference type="EMBL" id="BAS00361.1"/>
    </source>
</evidence>
<dbReference type="EMBL" id="AP014854">
    <property type="protein sequence ID" value="BAS00361.1"/>
    <property type="molecule type" value="Genomic_DNA"/>
</dbReference>
<dbReference type="InterPro" id="IPR029063">
    <property type="entry name" value="SAM-dependent_MTases_sf"/>
</dbReference>
<dbReference type="SUPFAM" id="SSF53335">
    <property type="entry name" value="S-adenosyl-L-methionine-dependent methyltransferases"/>
    <property type="match status" value="1"/>
</dbReference>
<keyword evidence="1" id="KW-0489">Methyltransferase</keyword>
<dbReference type="RefSeq" id="WP_169788598.1">
    <property type="nucleotide sequence ID" value="NZ_AP014854.2"/>
</dbReference>